<sequence>MLLAALPALAAPLGAAGLKARYDSLGPQLASNQFGGPLVLQSEEAQRRIDGSVYAVLDHPFAVVTGALVDPAQWCDILILHLNTKYCRRTEANGETVLELRVGRKVEQDVDSASLLRFGWRPPTKTADYFGIQMTAPEGPYGTRDYTLLVEAVPLPGNRTFLRMGYGLAYGTASSIALQLYLGTAGRDKVGFTRQEPGAQGGEDGFVGGMRGVVERNTMRYYLAIDSYLRSLAAPPSERLEKRLASWFDGTEKFPRQLHEVERDEYLQMKRNEVRRQAAAR</sequence>
<evidence type="ECO:0000313" key="1">
    <source>
        <dbReference type="EMBL" id="NML46066.1"/>
    </source>
</evidence>
<comment type="caution">
    <text evidence="1">The sequence shown here is derived from an EMBL/GenBank/DDBJ whole genome shotgun (WGS) entry which is preliminary data.</text>
</comment>
<gene>
    <name evidence="1" type="ORF">HHL11_20125</name>
</gene>
<organism evidence="1 2">
    <name type="scientific">Ramlibacter agri</name>
    <dbReference type="NCBI Taxonomy" id="2728837"/>
    <lineage>
        <taxon>Bacteria</taxon>
        <taxon>Pseudomonadati</taxon>
        <taxon>Pseudomonadota</taxon>
        <taxon>Betaproteobacteria</taxon>
        <taxon>Burkholderiales</taxon>
        <taxon>Comamonadaceae</taxon>
        <taxon>Ramlibacter</taxon>
    </lineage>
</organism>
<dbReference type="Proteomes" id="UP000541185">
    <property type="component" value="Unassembled WGS sequence"/>
</dbReference>
<reference evidence="1 2" key="1">
    <citation type="submission" date="2020-04" db="EMBL/GenBank/DDBJ databases">
        <title>Ramlibacter sp. G-1-2-2 isolated from soil.</title>
        <authorList>
            <person name="Dahal R.H."/>
        </authorList>
    </citation>
    <scope>NUCLEOTIDE SEQUENCE [LARGE SCALE GENOMIC DNA]</scope>
    <source>
        <strain evidence="1 2">G-1-2-2</strain>
    </source>
</reference>
<dbReference type="EMBL" id="JABBFX010000002">
    <property type="protein sequence ID" value="NML46066.1"/>
    <property type="molecule type" value="Genomic_DNA"/>
</dbReference>
<proteinExistence type="predicted"/>
<name>A0A848H500_9BURK</name>
<evidence type="ECO:0000313" key="2">
    <source>
        <dbReference type="Proteomes" id="UP000541185"/>
    </source>
</evidence>
<dbReference type="AlphaFoldDB" id="A0A848H500"/>
<protein>
    <submittedName>
        <fullName evidence="1">Uncharacterized protein</fullName>
    </submittedName>
</protein>
<keyword evidence="2" id="KW-1185">Reference proteome</keyword>
<accession>A0A848H500</accession>